<evidence type="ECO:0000259" key="1">
    <source>
        <dbReference type="PROSITE" id="PS51782"/>
    </source>
</evidence>
<dbReference type="RefSeq" id="WP_073289611.1">
    <property type="nucleotide sequence ID" value="NZ_FRCP01000018.1"/>
</dbReference>
<proteinExistence type="predicted"/>
<gene>
    <name evidence="2" type="ORF">SAMN02746066_03413</name>
</gene>
<dbReference type="AlphaFoldDB" id="A0A1M7LUC3"/>
<dbReference type="InterPro" id="IPR036779">
    <property type="entry name" value="LysM_dom_sf"/>
</dbReference>
<dbReference type="EMBL" id="FRCP01000018">
    <property type="protein sequence ID" value="SHM81883.1"/>
    <property type="molecule type" value="Genomic_DNA"/>
</dbReference>
<protein>
    <recommendedName>
        <fullName evidence="1">LysM domain-containing protein</fullName>
    </recommendedName>
</protein>
<dbReference type="PANTHER" id="PTHR34700:SF4">
    <property type="entry name" value="PHAGE-LIKE ELEMENT PBSX PROTEIN XKDP"/>
    <property type="match status" value="1"/>
</dbReference>
<dbReference type="Gene3D" id="3.10.350.10">
    <property type="entry name" value="LysM domain"/>
    <property type="match status" value="1"/>
</dbReference>
<dbReference type="STRING" id="1120996.SAMN02746066_03413"/>
<sequence length="409" mass="45468">MQGRKASVIITYNGKNASTKLNEYLQSFTYTDVASGESDSIDIVLSNIDKKWLGSWFPAKGDKLTVSTKLTNWSKTGDKKFKCGDFTLDEFSLSGRPLEANIGALALPVKESFKTTDRNKTYKKVTIEEIAKEIAKRANVKLVYDAARIDIETIEQSENDCDFLFDLCEKYGLGMKVYSSKIIIFDEAAYEKKRSVVTIDESDMKSWSYDTTTNKTYTAAKISYTNPKTKKDVSITVGEGKHVLKISEKADSKADAEKIAKAKINNANKKMTTMRIVIMANPKIVATSNVTITGLGKLNGKYAVDKVVHSIGSGYTMTLTLRLIQNRIGEKTNKVYASGKNANYIVKQGDTLWAISKTFYGASTKWKNIYDANKEVIENAAKKHGKANSSNGNWLWPGMELVIPNVEES</sequence>
<accession>A0A1M7LUC3</accession>
<dbReference type="Pfam" id="PF01476">
    <property type="entry name" value="LysM"/>
    <property type="match status" value="1"/>
</dbReference>
<dbReference type="InterPro" id="IPR018392">
    <property type="entry name" value="LysM"/>
</dbReference>
<dbReference type="SUPFAM" id="SSF69279">
    <property type="entry name" value="Phage tail proteins"/>
    <property type="match status" value="1"/>
</dbReference>
<feature type="domain" description="LysM" evidence="1">
    <location>
        <begin position="342"/>
        <end position="403"/>
    </location>
</feature>
<dbReference type="PROSITE" id="PS51782">
    <property type="entry name" value="LYSM"/>
    <property type="match status" value="1"/>
</dbReference>
<dbReference type="InterPro" id="IPR052196">
    <property type="entry name" value="Bact_Kbp"/>
</dbReference>
<dbReference type="Proteomes" id="UP000184038">
    <property type="component" value="Unassembled WGS sequence"/>
</dbReference>
<dbReference type="PANTHER" id="PTHR34700">
    <property type="entry name" value="POTASSIUM BINDING PROTEIN KBP"/>
    <property type="match status" value="1"/>
</dbReference>
<dbReference type="CDD" id="cd00118">
    <property type="entry name" value="LysM"/>
    <property type="match status" value="1"/>
</dbReference>
<keyword evidence="3" id="KW-1185">Reference proteome</keyword>
<reference evidence="2 3" key="1">
    <citation type="submission" date="2016-11" db="EMBL/GenBank/DDBJ databases">
        <authorList>
            <person name="Jaros S."/>
            <person name="Januszkiewicz K."/>
            <person name="Wedrychowicz H."/>
        </authorList>
    </citation>
    <scope>NUCLEOTIDE SEQUENCE [LARGE SCALE GENOMIC DNA]</scope>
    <source>
        <strain evidence="2 3">DSM 15930</strain>
    </source>
</reference>
<dbReference type="SMART" id="SM00257">
    <property type="entry name" value="LysM"/>
    <property type="match status" value="1"/>
</dbReference>
<organism evidence="2 3">
    <name type="scientific">Anaerosporobacter mobilis DSM 15930</name>
    <dbReference type="NCBI Taxonomy" id="1120996"/>
    <lineage>
        <taxon>Bacteria</taxon>
        <taxon>Bacillati</taxon>
        <taxon>Bacillota</taxon>
        <taxon>Clostridia</taxon>
        <taxon>Lachnospirales</taxon>
        <taxon>Lachnospiraceae</taxon>
        <taxon>Anaerosporobacter</taxon>
    </lineage>
</organism>
<evidence type="ECO:0000313" key="3">
    <source>
        <dbReference type="Proteomes" id="UP000184038"/>
    </source>
</evidence>
<evidence type="ECO:0000313" key="2">
    <source>
        <dbReference type="EMBL" id="SHM81883.1"/>
    </source>
</evidence>
<name>A0A1M7LUC3_9FIRM</name>